<dbReference type="InterPro" id="IPR039979">
    <property type="entry name" value="PRPF18"/>
</dbReference>
<dbReference type="GO" id="GO:0000350">
    <property type="term" value="P:generation of catalytic spliceosome for second transesterification step"/>
    <property type="evidence" value="ECO:0007669"/>
    <property type="project" value="TreeGrafter"/>
</dbReference>
<dbReference type="Proteomes" id="UP000230750">
    <property type="component" value="Unassembled WGS sequence"/>
</dbReference>
<proteinExistence type="predicted"/>
<dbReference type="EMBL" id="MRZV01000524">
    <property type="protein sequence ID" value="PIK48397.1"/>
    <property type="molecule type" value="Genomic_DNA"/>
</dbReference>
<reference evidence="3 4" key="1">
    <citation type="journal article" date="2017" name="PLoS Biol.">
        <title>The sea cucumber genome provides insights into morphological evolution and visceral regeneration.</title>
        <authorList>
            <person name="Zhang X."/>
            <person name="Sun L."/>
            <person name="Yuan J."/>
            <person name="Sun Y."/>
            <person name="Gao Y."/>
            <person name="Zhang L."/>
            <person name="Li S."/>
            <person name="Dai H."/>
            <person name="Hamel J.F."/>
            <person name="Liu C."/>
            <person name="Yu Y."/>
            <person name="Liu S."/>
            <person name="Lin W."/>
            <person name="Guo K."/>
            <person name="Jin S."/>
            <person name="Xu P."/>
            <person name="Storey K.B."/>
            <person name="Huan P."/>
            <person name="Zhang T."/>
            <person name="Zhou Y."/>
            <person name="Zhang J."/>
            <person name="Lin C."/>
            <person name="Li X."/>
            <person name="Xing L."/>
            <person name="Huo D."/>
            <person name="Sun M."/>
            <person name="Wang L."/>
            <person name="Mercier A."/>
            <person name="Li F."/>
            <person name="Yang H."/>
            <person name="Xiang J."/>
        </authorList>
    </citation>
    <scope>NUCLEOTIDE SEQUENCE [LARGE SCALE GENOMIC DNA]</scope>
    <source>
        <strain evidence="3">Shaxun</strain>
        <tissue evidence="3">Muscle</tissue>
    </source>
</reference>
<dbReference type="FunFam" id="4.10.280.110:FF:000001">
    <property type="entry name" value="pre-mRNA-splicing factor 18 isoform X2"/>
    <property type="match status" value="1"/>
</dbReference>
<dbReference type="InterPro" id="IPR014906">
    <property type="entry name" value="PRP4-like"/>
</dbReference>
<dbReference type="OrthoDB" id="10261918at2759"/>
<organism evidence="3 4">
    <name type="scientific">Stichopus japonicus</name>
    <name type="common">Sea cucumber</name>
    <dbReference type="NCBI Taxonomy" id="307972"/>
    <lineage>
        <taxon>Eukaryota</taxon>
        <taxon>Metazoa</taxon>
        <taxon>Echinodermata</taxon>
        <taxon>Eleutherozoa</taxon>
        <taxon>Echinozoa</taxon>
        <taxon>Holothuroidea</taxon>
        <taxon>Aspidochirotacea</taxon>
        <taxon>Aspidochirotida</taxon>
        <taxon>Stichopodidae</taxon>
        <taxon>Apostichopus</taxon>
    </lineage>
</organism>
<dbReference type="AlphaFoldDB" id="A0A2G8KK98"/>
<dbReference type="SMART" id="SM00500">
    <property type="entry name" value="SFM"/>
    <property type="match status" value="1"/>
</dbReference>
<comment type="caution">
    <text evidence="3">The sequence shown here is derived from an EMBL/GenBank/DDBJ whole genome shotgun (WGS) entry which is preliminary data.</text>
</comment>
<dbReference type="Gene3D" id="4.10.280.110">
    <property type="entry name" value="Pre-mRNA processing factor 4 domain"/>
    <property type="match status" value="1"/>
</dbReference>
<dbReference type="GO" id="GO:0005682">
    <property type="term" value="C:U5 snRNP"/>
    <property type="evidence" value="ECO:0007669"/>
    <property type="project" value="TreeGrafter"/>
</dbReference>
<evidence type="ECO:0000259" key="2">
    <source>
        <dbReference type="SMART" id="SM00500"/>
    </source>
</evidence>
<gene>
    <name evidence="3" type="ORF">BSL78_14726</name>
</gene>
<feature type="region of interest" description="Disordered" evidence="1">
    <location>
        <begin position="45"/>
        <end position="72"/>
    </location>
</feature>
<accession>A0A2G8KK98</accession>
<protein>
    <submittedName>
        <fullName evidence="3">Putative pre-mRNA-splicing factor 18</fullName>
    </submittedName>
</protein>
<evidence type="ECO:0000256" key="1">
    <source>
        <dbReference type="SAM" id="MobiDB-lite"/>
    </source>
</evidence>
<dbReference type="STRING" id="307972.A0A2G8KK98"/>
<dbReference type="InterPro" id="IPR036285">
    <property type="entry name" value="PRP4-like_sf"/>
</dbReference>
<dbReference type="PANTHER" id="PTHR13007">
    <property type="entry name" value="PRE-MRNA SPLICING FACTOR-RELATED"/>
    <property type="match status" value="1"/>
</dbReference>
<feature type="domain" description="Pre-mRNA processing factor 4 (PRP4)-like" evidence="2">
    <location>
        <begin position="77"/>
        <end position="127"/>
    </location>
</feature>
<sequence>MDFLKAEIARKKRQLEQDVESTTSKKTFFKRGDLMTKQREEYLSRYKKDEVEDPAAEVGPSRKRLESTDQDATEVTYSRQEVIRGLRERGEPIRLFGETNSEAFYRLRRIEMLAPEVNKGLRNDFKDAMDKVDQQYLEEMVKGHGEDENTKLMILSYMKMGPPWKNYSSYHSKLEQKKMTTNS</sequence>
<dbReference type="GO" id="GO:0071021">
    <property type="term" value="C:U2-type post-spliceosomal complex"/>
    <property type="evidence" value="ECO:0007669"/>
    <property type="project" value="TreeGrafter"/>
</dbReference>
<dbReference type="SUPFAM" id="SSF158230">
    <property type="entry name" value="PRP4-like"/>
    <property type="match status" value="1"/>
</dbReference>
<dbReference type="Pfam" id="PF08799">
    <property type="entry name" value="PRP4"/>
    <property type="match status" value="1"/>
</dbReference>
<evidence type="ECO:0000313" key="4">
    <source>
        <dbReference type="Proteomes" id="UP000230750"/>
    </source>
</evidence>
<evidence type="ECO:0000313" key="3">
    <source>
        <dbReference type="EMBL" id="PIK48397.1"/>
    </source>
</evidence>
<name>A0A2G8KK98_STIJA</name>
<dbReference type="PANTHER" id="PTHR13007:SF19">
    <property type="entry name" value="PRE-MRNA-SPLICING FACTOR 18"/>
    <property type="match status" value="1"/>
</dbReference>
<keyword evidence="4" id="KW-1185">Reference proteome</keyword>
<dbReference type="GO" id="GO:0046540">
    <property type="term" value="C:U4/U6 x U5 tri-snRNP complex"/>
    <property type="evidence" value="ECO:0007669"/>
    <property type="project" value="TreeGrafter"/>
</dbReference>